<gene>
    <name evidence="2" type="ORF">GCM10007423_46030</name>
</gene>
<organism evidence="2 3">
    <name type="scientific">Dyadobacter endophyticus</name>
    <dbReference type="NCBI Taxonomy" id="1749036"/>
    <lineage>
        <taxon>Bacteria</taxon>
        <taxon>Pseudomonadati</taxon>
        <taxon>Bacteroidota</taxon>
        <taxon>Cytophagia</taxon>
        <taxon>Cytophagales</taxon>
        <taxon>Spirosomataceae</taxon>
        <taxon>Dyadobacter</taxon>
    </lineage>
</organism>
<comment type="caution">
    <text evidence="2">The sequence shown here is derived from an EMBL/GenBank/DDBJ whole genome shotgun (WGS) entry which is preliminary data.</text>
</comment>
<dbReference type="RefSeq" id="WP_188936495.1">
    <property type="nucleotide sequence ID" value="NZ_BMIA01000003.1"/>
</dbReference>
<name>A0ABQ1Z2A0_9BACT</name>
<protein>
    <submittedName>
        <fullName evidence="2">Uncharacterized protein</fullName>
    </submittedName>
</protein>
<reference evidence="3" key="1">
    <citation type="journal article" date="2019" name="Int. J. Syst. Evol. Microbiol.">
        <title>The Global Catalogue of Microorganisms (GCM) 10K type strain sequencing project: providing services to taxonomists for standard genome sequencing and annotation.</title>
        <authorList>
            <consortium name="The Broad Institute Genomics Platform"/>
            <consortium name="The Broad Institute Genome Sequencing Center for Infectious Disease"/>
            <person name="Wu L."/>
            <person name="Ma J."/>
        </authorList>
    </citation>
    <scope>NUCLEOTIDE SEQUENCE [LARGE SCALE GENOMIC DNA]</scope>
    <source>
        <strain evidence="3">CGMCC 1.15288</strain>
    </source>
</reference>
<feature type="transmembrane region" description="Helical" evidence="1">
    <location>
        <begin position="204"/>
        <end position="224"/>
    </location>
</feature>
<accession>A0ABQ1Z2A0</accession>
<evidence type="ECO:0000313" key="2">
    <source>
        <dbReference type="EMBL" id="GGH46354.1"/>
    </source>
</evidence>
<keyword evidence="3" id="KW-1185">Reference proteome</keyword>
<evidence type="ECO:0000256" key="1">
    <source>
        <dbReference type="SAM" id="Phobius"/>
    </source>
</evidence>
<feature type="transmembrane region" description="Helical" evidence="1">
    <location>
        <begin position="68"/>
        <end position="86"/>
    </location>
</feature>
<sequence>MFDSYFAYIVNNPISSIAVFVTVLPLTLTIVRRAFLDQSLRLLFCYLVAKFIIDLAMLHFAANRTNNIIFYNLSIPLFYALLGGMFYFKFAERPQKRFLIASMIGLFFFCAWDLVNSNEDLHNMREHRVVLYSKTVEGVLMILLILLYFYEIIKSLQIPNLLTFPFFWICSGLLLYYSSLIFIAPVIHYAYTWNNTMDLGITEVIPSIFEIICALLFSIGIYHYPPKNYAKQ</sequence>
<dbReference type="EMBL" id="BMIA01000003">
    <property type="protein sequence ID" value="GGH46354.1"/>
    <property type="molecule type" value="Genomic_DNA"/>
</dbReference>
<proteinExistence type="predicted"/>
<dbReference type="Proteomes" id="UP000600214">
    <property type="component" value="Unassembled WGS sequence"/>
</dbReference>
<evidence type="ECO:0000313" key="3">
    <source>
        <dbReference type="Proteomes" id="UP000600214"/>
    </source>
</evidence>
<feature type="transmembrane region" description="Helical" evidence="1">
    <location>
        <begin position="98"/>
        <end position="115"/>
    </location>
</feature>
<feature type="transmembrane region" description="Helical" evidence="1">
    <location>
        <begin position="6"/>
        <end position="31"/>
    </location>
</feature>
<keyword evidence="1" id="KW-0812">Transmembrane</keyword>
<feature type="transmembrane region" description="Helical" evidence="1">
    <location>
        <begin position="43"/>
        <end position="62"/>
    </location>
</feature>
<feature type="transmembrane region" description="Helical" evidence="1">
    <location>
        <begin position="165"/>
        <end position="192"/>
    </location>
</feature>
<keyword evidence="1" id="KW-1133">Transmembrane helix</keyword>
<keyword evidence="1" id="KW-0472">Membrane</keyword>
<feature type="transmembrane region" description="Helical" evidence="1">
    <location>
        <begin position="135"/>
        <end position="153"/>
    </location>
</feature>